<dbReference type="Proteomes" id="UP000030653">
    <property type="component" value="Unassembled WGS sequence"/>
</dbReference>
<evidence type="ECO:0000256" key="2">
    <source>
        <dbReference type="ARBA" id="ARBA00022750"/>
    </source>
</evidence>
<dbReference type="GeneID" id="63689327"/>
<dbReference type="GO" id="GO:0004190">
    <property type="term" value="F:aspartic-type endopeptidase activity"/>
    <property type="evidence" value="ECO:0007669"/>
    <property type="project" value="UniProtKB-KW"/>
</dbReference>
<feature type="chain" id="PRO_5004067072" evidence="4">
    <location>
        <begin position="28"/>
        <end position="407"/>
    </location>
</feature>
<keyword evidence="4" id="KW-0732">Signal</keyword>
<feature type="non-terminal residue" evidence="6">
    <location>
        <position position="1"/>
    </location>
</feature>
<dbReference type="Gene3D" id="2.40.70.10">
    <property type="entry name" value="Acid Proteases"/>
    <property type="match status" value="2"/>
</dbReference>
<dbReference type="InterPro" id="IPR033121">
    <property type="entry name" value="PEPTIDASE_A1"/>
</dbReference>
<reference evidence="6 7" key="1">
    <citation type="journal article" date="2012" name="Science">
        <title>The Paleozoic origin of enzymatic lignin decomposition reconstructed from 31 fungal genomes.</title>
        <authorList>
            <person name="Floudas D."/>
            <person name="Binder M."/>
            <person name="Riley R."/>
            <person name="Barry K."/>
            <person name="Blanchette R.A."/>
            <person name="Henrissat B."/>
            <person name="Martinez A.T."/>
            <person name="Otillar R."/>
            <person name="Spatafora J.W."/>
            <person name="Yadav J.S."/>
            <person name="Aerts A."/>
            <person name="Benoit I."/>
            <person name="Boyd A."/>
            <person name="Carlson A."/>
            <person name="Copeland A."/>
            <person name="Coutinho P.M."/>
            <person name="de Vries R.P."/>
            <person name="Ferreira P."/>
            <person name="Findley K."/>
            <person name="Foster B."/>
            <person name="Gaskell J."/>
            <person name="Glotzer D."/>
            <person name="Gorecki P."/>
            <person name="Heitman J."/>
            <person name="Hesse C."/>
            <person name="Hori C."/>
            <person name="Igarashi K."/>
            <person name="Jurgens J.A."/>
            <person name="Kallen N."/>
            <person name="Kersten P."/>
            <person name="Kohler A."/>
            <person name="Kuees U."/>
            <person name="Kumar T.K.A."/>
            <person name="Kuo A."/>
            <person name="LaButti K."/>
            <person name="Larrondo L.F."/>
            <person name="Lindquist E."/>
            <person name="Ling A."/>
            <person name="Lombard V."/>
            <person name="Lucas S."/>
            <person name="Lundell T."/>
            <person name="Martin R."/>
            <person name="McLaughlin D.J."/>
            <person name="Morgenstern I."/>
            <person name="Morin E."/>
            <person name="Murat C."/>
            <person name="Nagy L.G."/>
            <person name="Nolan M."/>
            <person name="Ohm R.A."/>
            <person name="Patyshakuliyeva A."/>
            <person name="Rokas A."/>
            <person name="Ruiz-Duenas F.J."/>
            <person name="Sabat G."/>
            <person name="Salamov A."/>
            <person name="Samejima M."/>
            <person name="Schmutz J."/>
            <person name="Slot J.C."/>
            <person name="St John F."/>
            <person name="Stenlid J."/>
            <person name="Sun H."/>
            <person name="Sun S."/>
            <person name="Syed K."/>
            <person name="Tsang A."/>
            <person name="Wiebenga A."/>
            <person name="Young D."/>
            <person name="Pisabarro A."/>
            <person name="Eastwood D.C."/>
            <person name="Martin F."/>
            <person name="Cullen D."/>
            <person name="Grigoriev I.V."/>
            <person name="Hibbett D.S."/>
        </authorList>
    </citation>
    <scope>NUCLEOTIDE SEQUENCE [LARGE SCALE GENOMIC DNA]</scope>
    <source>
        <strain evidence="6 7">DJM-731 SS1</strain>
    </source>
</reference>
<sequence length="407" mass="42803">MFSFFKPSSTLVAIGAVILFLPQFAQAYIVFSTDSVVSYSPSGSWFILDEPGSAGCGTEFLLGARSNGIVTFTFPAPSTTLQWWGFQRSDGGVAQVCVDNLPCTQFSYKNASTNGSENPRLLANITGLTNKVHTVTITNVLDTSVNAFGQLTVDRFVLSGSLPAPTFPSNTFISSVPLGFAYHAPIILGGNKPALNVLLDTGASNVWVISNLCNSNNCAGHNKYAPGPGFQNLSIQDTVVFGSGGPDNTLVTWRVNDSVTWGTSTIAETTIGAAVGIPTGEALDGNFGMAKSAYAKCGAGNYNNFLENMFMQGDIVNAVIALYQLDGSEGAPSGVTSEGSIGGLDANKFTDSIDWIQMNPQGQWQSPASQRIVKTSSSSSGVDATNLFNHPVLAFDTGDNQLLGLPH</sequence>
<dbReference type="AlphaFoldDB" id="M5FMY4"/>
<dbReference type="InterPro" id="IPR001969">
    <property type="entry name" value="Aspartic_peptidase_AS"/>
</dbReference>
<keyword evidence="3" id="KW-0378">Hydrolase</keyword>
<evidence type="ECO:0000256" key="1">
    <source>
        <dbReference type="ARBA" id="ARBA00007447"/>
    </source>
</evidence>
<dbReference type="PANTHER" id="PTHR47966">
    <property type="entry name" value="BETA-SITE APP-CLEAVING ENZYME, ISOFORM A-RELATED"/>
    <property type="match status" value="1"/>
</dbReference>
<comment type="similarity">
    <text evidence="1 3">Belongs to the peptidase A1 family.</text>
</comment>
<dbReference type="InterPro" id="IPR001461">
    <property type="entry name" value="Aspartic_peptidase_A1"/>
</dbReference>
<name>M5FMY4_DACPD</name>
<keyword evidence="2 3" id="KW-0064">Aspartyl protease</keyword>
<proteinExistence type="inferred from homology"/>
<dbReference type="Gene3D" id="2.60.120.260">
    <property type="entry name" value="Galactose-binding domain-like"/>
    <property type="match status" value="1"/>
</dbReference>
<protein>
    <submittedName>
        <fullName evidence="6">Acid protease</fullName>
    </submittedName>
</protein>
<feature type="domain" description="Peptidase A1" evidence="5">
    <location>
        <begin position="182"/>
        <end position="407"/>
    </location>
</feature>
<keyword evidence="3 6" id="KW-0645">Protease</keyword>
<evidence type="ECO:0000256" key="4">
    <source>
        <dbReference type="SAM" id="SignalP"/>
    </source>
</evidence>
<dbReference type="PRINTS" id="PR00792">
    <property type="entry name" value="PEPSIN"/>
</dbReference>
<dbReference type="InterPro" id="IPR021109">
    <property type="entry name" value="Peptidase_aspartic_dom_sf"/>
</dbReference>
<accession>M5FMY4</accession>
<keyword evidence="7" id="KW-1185">Reference proteome</keyword>
<dbReference type="CDD" id="cd05471">
    <property type="entry name" value="pepsin_like"/>
    <property type="match status" value="1"/>
</dbReference>
<dbReference type="GO" id="GO:0006508">
    <property type="term" value="P:proteolysis"/>
    <property type="evidence" value="ECO:0007669"/>
    <property type="project" value="UniProtKB-KW"/>
</dbReference>
<evidence type="ECO:0000256" key="3">
    <source>
        <dbReference type="RuleBase" id="RU000454"/>
    </source>
</evidence>
<dbReference type="PROSITE" id="PS51767">
    <property type="entry name" value="PEPTIDASE_A1"/>
    <property type="match status" value="1"/>
</dbReference>
<dbReference type="InterPro" id="IPR034164">
    <property type="entry name" value="Pepsin-like_dom"/>
</dbReference>
<evidence type="ECO:0000313" key="7">
    <source>
        <dbReference type="Proteomes" id="UP000030653"/>
    </source>
</evidence>
<dbReference type="Pfam" id="PF00026">
    <property type="entry name" value="Asp"/>
    <property type="match status" value="1"/>
</dbReference>
<dbReference type="PANTHER" id="PTHR47966:SF51">
    <property type="entry name" value="BETA-SITE APP-CLEAVING ENZYME, ISOFORM A-RELATED"/>
    <property type="match status" value="1"/>
</dbReference>
<dbReference type="HOGENOM" id="CLU_678914_0_0_1"/>
<evidence type="ECO:0000259" key="5">
    <source>
        <dbReference type="PROSITE" id="PS51767"/>
    </source>
</evidence>
<organism evidence="6 7">
    <name type="scientific">Dacryopinax primogenitus (strain DJM 731)</name>
    <name type="common">Brown rot fungus</name>
    <dbReference type="NCBI Taxonomy" id="1858805"/>
    <lineage>
        <taxon>Eukaryota</taxon>
        <taxon>Fungi</taxon>
        <taxon>Dikarya</taxon>
        <taxon>Basidiomycota</taxon>
        <taxon>Agaricomycotina</taxon>
        <taxon>Dacrymycetes</taxon>
        <taxon>Dacrymycetales</taxon>
        <taxon>Dacrymycetaceae</taxon>
        <taxon>Dacryopinax</taxon>
    </lineage>
</organism>
<dbReference type="RefSeq" id="XP_040623398.1">
    <property type="nucleotide sequence ID" value="XM_040774265.1"/>
</dbReference>
<dbReference type="EMBL" id="JH795907">
    <property type="protein sequence ID" value="EJT96500.1"/>
    <property type="molecule type" value="Genomic_DNA"/>
</dbReference>
<evidence type="ECO:0000313" key="6">
    <source>
        <dbReference type="EMBL" id="EJT96500.1"/>
    </source>
</evidence>
<dbReference type="SUPFAM" id="SSF50630">
    <property type="entry name" value="Acid proteases"/>
    <property type="match status" value="1"/>
</dbReference>
<gene>
    <name evidence="6" type="ORF">DACRYDRAFT_25698</name>
</gene>
<feature type="signal peptide" evidence="4">
    <location>
        <begin position="1"/>
        <end position="27"/>
    </location>
</feature>
<dbReference type="OrthoDB" id="3197764at2759"/>
<dbReference type="PROSITE" id="PS00141">
    <property type="entry name" value="ASP_PROTEASE"/>
    <property type="match status" value="1"/>
</dbReference>